<evidence type="ECO:0000256" key="15">
    <source>
        <dbReference type="SAM" id="Coils"/>
    </source>
</evidence>
<dbReference type="PANTHER" id="PTHR19960">
    <property type="entry name" value="TEKTIN"/>
    <property type="match status" value="1"/>
</dbReference>
<dbReference type="GO" id="GO:0060294">
    <property type="term" value="P:cilium movement involved in cell motility"/>
    <property type="evidence" value="ECO:0007669"/>
    <property type="project" value="UniProtKB-UniRule"/>
</dbReference>
<comment type="subunit">
    <text evidence="13">Microtubule inner protein component of sperm flagellar doublet microtubules. Interacts with TEKT1, TEKT2, TEKT4 and TEKT5. Interacts with CCDC38.</text>
</comment>
<feature type="coiled-coil region" evidence="15">
    <location>
        <begin position="165"/>
        <end position="199"/>
    </location>
</feature>
<keyword evidence="10" id="KW-0968">Cytoplasmic vesicle</keyword>
<protein>
    <recommendedName>
        <fullName evidence="14">Tektin</fullName>
    </recommendedName>
</protein>
<keyword evidence="8" id="KW-0206">Cytoskeleton</keyword>
<keyword evidence="17" id="KW-1185">Reference proteome</keyword>
<evidence type="ECO:0000256" key="14">
    <source>
        <dbReference type="RuleBase" id="RU367040"/>
    </source>
</evidence>
<reference evidence="16 17" key="1">
    <citation type="submission" date="2019-09" db="EMBL/GenBank/DDBJ databases">
        <title>Bird 10,000 Genomes (B10K) Project - Family phase.</title>
        <authorList>
            <person name="Zhang G."/>
        </authorList>
    </citation>
    <scope>NUCLEOTIDE SEQUENCE [LARGE SCALE GENOMIC DNA]</scope>
    <source>
        <strain evidence="16">B10K-DU-030-25</strain>
    </source>
</reference>
<keyword evidence="15" id="KW-0175">Coiled coil</keyword>
<organism evidence="16 17">
    <name type="scientific">Ibidorhyncha struthersii</name>
    <dbReference type="NCBI Taxonomy" id="425643"/>
    <lineage>
        <taxon>Eukaryota</taxon>
        <taxon>Metazoa</taxon>
        <taxon>Chordata</taxon>
        <taxon>Craniata</taxon>
        <taxon>Vertebrata</taxon>
        <taxon>Euteleostomi</taxon>
        <taxon>Archelosauria</taxon>
        <taxon>Archosauria</taxon>
        <taxon>Dinosauria</taxon>
        <taxon>Saurischia</taxon>
        <taxon>Theropoda</taxon>
        <taxon>Coelurosauria</taxon>
        <taxon>Aves</taxon>
        <taxon>Neognathae</taxon>
        <taxon>Neoaves</taxon>
        <taxon>Charadriiformes</taxon>
        <taxon>Charadriidae</taxon>
        <taxon>Ibidorhyncha</taxon>
    </lineage>
</organism>
<comment type="caution">
    <text evidence="16">The sequence shown here is derived from an EMBL/GenBank/DDBJ whole genome shotgun (WGS) entry which is preliminary data.</text>
</comment>
<name>A0A7K7TPT8_9CHAR</name>
<keyword evidence="3" id="KW-0963">Cytoplasm</keyword>
<evidence type="ECO:0000313" key="17">
    <source>
        <dbReference type="Proteomes" id="UP000587655"/>
    </source>
</evidence>
<dbReference type="GO" id="GO:0005634">
    <property type="term" value="C:nucleus"/>
    <property type="evidence" value="ECO:0007669"/>
    <property type="project" value="TreeGrafter"/>
</dbReference>
<dbReference type="GO" id="GO:0036126">
    <property type="term" value="C:sperm flagellum"/>
    <property type="evidence" value="ECO:0007669"/>
    <property type="project" value="TreeGrafter"/>
</dbReference>
<sequence>IEPVGSPLMATQTHPRSTPTKFLPAISTMASSYKNCFPYYPLPQSSSLPWMPSTYSKTAAINPALALFSKTSQGMTTSSKKLPCISNRKTLVTRYTPDDWNRSNLTNYKDSEMSWHNAQALRVDTSWMIDDKYQQTKKTQVKSTKNLGGRVNDIEFWKAELCRELDEMTGETNALTDMKKRLERALAETEASLQVAQECLIQREKRMGIDLVHDNMEKQLFTEVECGRSHSTRTSPPMAVVCMLKLQHSGPARAGEGPGNKQVAHRIDNKCHHLRNTSHSISYCQGVEWVDAMVSEPESWAKVTDNNILHSQREQVASTKLCENIENLLVVTAYEMWHQFHRVNVAFTNRITKTADAKSKIQTQVAK</sequence>
<dbReference type="Proteomes" id="UP000587655">
    <property type="component" value="Unassembled WGS sequence"/>
</dbReference>
<dbReference type="InterPro" id="IPR048256">
    <property type="entry name" value="Tektin-like"/>
</dbReference>
<evidence type="ECO:0000256" key="2">
    <source>
        <dbReference type="ARBA" id="ARBA00007209"/>
    </source>
</evidence>
<keyword evidence="5 14" id="KW-0282">Flagellum</keyword>
<dbReference type="EMBL" id="VZSZ01001070">
    <property type="protein sequence ID" value="NXA18074.1"/>
    <property type="molecule type" value="Genomic_DNA"/>
</dbReference>
<evidence type="ECO:0000256" key="13">
    <source>
        <dbReference type="ARBA" id="ARBA00046692"/>
    </source>
</evidence>
<evidence type="ECO:0000313" key="16">
    <source>
        <dbReference type="EMBL" id="NXA18074.1"/>
    </source>
</evidence>
<evidence type="ECO:0000256" key="3">
    <source>
        <dbReference type="ARBA" id="ARBA00022490"/>
    </source>
</evidence>
<evidence type="ECO:0000256" key="10">
    <source>
        <dbReference type="ARBA" id="ARBA00023329"/>
    </source>
</evidence>
<proteinExistence type="inferred from homology"/>
<dbReference type="Pfam" id="PF03148">
    <property type="entry name" value="Tektin"/>
    <property type="match status" value="1"/>
</dbReference>
<evidence type="ECO:0000256" key="11">
    <source>
        <dbReference type="ARBA" id="ARBA00037820"/>
    </source>
</evidence>
<keyword evidence="6 14" id="KW-0969">Cilium</keyword>
<keyword evidence="7" id="KW-0472">Membrane</keyword>
<feature type="non-terminal residue" evidence="16">
    <location>
        <position position="1"/>
    </location>
</feature>
<evidence type="ECO:0000256" key="1">
    <source>
        <dbReference type="ARBA" id="ARBA00004611"/>
    </source>
</evidence>
<comment type="similarity">
    <text evidence="2 14">Belongs to the tektin family.</text>
</comment>
<comment type="function">
    <text evidence="12">Microtubule inner protein (MIP) part of the dynein-decorated doublet microtubules (DMTs) in cilia and flagellar axoneme. Forms filamentous polymers in the walls of ciliary and flagellar microtubules. Required for normal sperm mobility.</text>
</comment>
<accession>A0A7K7TPT8</accession>
<dbReference type="GO" id="GO:0015630">
    <property type="term" value="C:microtubule cytoskeleton"/>
    <property type="evidence" value="ECO:0007669"/>
    <property type="project" value="UniProtKB-UniRule"/>
</dbReference>
<gene>
    <name evidence="16" type="primary">Tekt3</name>
    <name evidence="16" type="ORF">IBISTR_R14963</name>
</gene>
<dbReference type="PANTHER" id="PTHR19960:SF24">
    <property type="entry name" value="TEKTIN-3"/>
    <property type="match status" value="1"/>
</dbReference>
<evidence type="ECO:0000256" key="7">
    <source>
        <dbReference type="ARBA" id="ARBA00023136"/>
    </source>
</evidence>
<keyword evidence="4" id="KW-0832">Ubl conjugation</keyword>
<keyword evidence="9 14" id="KW-0966">Cell projection</keyword>
<evidence type="ECO:0000256" key="12">
    <source>
        <dbReference type="ARBA" id="ARBA00045324"/>
    </source>
</evidence>
<evidence type="ECO:0000256" key="5">
    <source>
        <dbReference type="ARBA" id="ARBA00022846"/>
    </source>
</evidence>
<comment type="subcellular location">
    <subcellularLocation>
        <location evidence="14">Cytoplasm</location>
        <location evidence="14">Cytoskeleton</location>
        <location evidence="14">Cilium axoneme</location>
    </subcellularLocation>
    <subcellularLocation>
        <location evidence="1">Cytoplasm</location>
        <location evidence="1">Cytoskeleton</location>
        <location evidence="1">Flagellum axoneme</location>
    </subcellularLocation>
    <subcellularLocation>
        <location evidence="11">Cytoplasmic vesicle</location>
        <location evidence="11">Secretory vesicle</location>
        <location evidence="11">Acrosome outer membrane</location>
        <topology evidence="11">Peripheral membrane protein</topology>
    </subcellularLocation>
</comment>
<feature type="non-terminal residue" evidence="16">
    <location>
        <position position="367"/>
    </location>
</feature>
<evidence type="ECO:0000256" key="4">
    <source>
        <dbReference type="ARBA" id="ARBA00022843"/>
    </source>
</evidence>
<dbReference type="GO" id="GO:0005930">
    <property type="term" value="C:axoneme"/>
    <property type="evidence" value="ECO:0007669"/>
    <property type="project" value="UniProtKB-SubCell"/>
</dbReference>
<evidence type="ECO:0000256" key="6">
    <source>
        <dbReference type="ARBA" id="ARBA00023069"/>
    </source>
</evidence>
<evidence type="ECO:0000256" key="9">
    <source>
        <dbReference type="ARBA" id="ARBA00023273"/>
    </source>
</evidence>
<dbReference type="GO" id="GO:0060271">
    <property type="term" value="P:cilium assembly"/>
    <property type="evidence" value="ECO:0007669"/>
    <property type="project" value="UniProtKB-UniRule"/>
</dbReference>
<dbReference type="AlphaFoldDB" id="A0A7K7TPT8"/>
<dbReference type="GO" id="GO:0002081">
    <property type="term" value="C:outer acrosomal membrane"/>
    <property type="evidence" value="ECO:0007669"/>
    <property type="project" value="UniProtKB-SubCell"/>
</dbReference>
<dbReference type="InterPro" id="IPR000435">
    <property type="entry name" value="Tektins"/>
</dbReference>
<evidence type="ECO:0000256" key="8">
    <source>
        <dbReference type="ARBA" id="ARBA00023212"/>
    </source>
</evidence>